<feature type="region of interest" description="Disordered" evidence="1">
    <location>
        <begin position="51"/>
        <end position="83"/>
    </location>
</feature>
<dbReference type="Pfam" id="PF07642">
    <property type="entry name" value="BBP2"/>
    <property type="match status" value="1"/>
</dbReference>
<accession>A0A7M2H664</accession>
<dbReference type="Proteomes" id="UP000397656">
    <property type="component" value="Chromosome 2"/>
</dbReference>
<keyword evidence="2" id="KW-0732">Signal</keyword>
<organism evidence="3 4">
    <name type="scientific">Cupriavidus basilensis</name>
    <dbReference type="NCBI Taxonomy" id="68895"/>
    <lineage>
        <taxon>Bacteria</taxon>
        <taxon>Pseudomonadati</taxon>
        <taxon>Pseudomonadota</taxon>
        <taxon>Betaproteobacteria</taxon>
        <taxon>Burkholderiales</taxon>
        <taxon>Burkholderiaceae</taxon>
        <taxon>Cupriavidus</taxon>
    </lineage>
</organism>
<dbReference type="RefSeq" id="WP_170301754.1">
    <property type="nucleotide sequence ID" value="NZ_CP062804.1"/>
</dbReference>
<evidence type="ECO:0000313" key="4">
    <source>
        <dbReference type="Proteomes" id="UP000397656"/>
    </source>
</evidence>
<dbReference type="GeneID" id="98403816"/>
<feature type="chain" id="PRO_5029571332" evidence="2">
    <location>
        <begin position="19"/>
        <end position="491"/>
    </location>
</feature>
<feature type="signal peptide" evidence="2">
    <location>
        <begin position="1"/>
        <end position="18"/>
    </location>
</feature>
<evidence type="ECO:0000313" key="3">
    <source>
        <dbReference type="EMBL" id="QOT80338.1"/>
    </source>
</evidence>
<evidence type="ECO:0000256" key="1">
    <source>
        <dbReference type="SAM" id="MobiDB-lite"/>
    </source>
</evidence>
<gene>
    <name evidence="3" type="ORF">F7R26_023065</name>
</gene>
<dbReference type="EMBL" id="CP062804">
    <property type="protein sequence ID" value="QOT80338.1"/>
    <property type="molecule type" value="Genomic_DNA"/>
</dbReference>
<sequence>MPALLGVLSLALGQSAFADDAPASAAAPKPESGSAIGTFISAYVDGSQAMPDTPWPYTGDGGSGGDAPELRKFPAPQNSPPFPYGEYQMGGTPTIGDRNNAPVYPLMKALSESTDFWKDSRTQISGWVEIGGNMSTSQRQPGNRYTNAPAAYDQIPNSVQLHQADLRVTRLPDTYQTDHVDFGFRFDLLYGMDYRFTTMKGFWSNQLLSKNKQYGFDMPMAYVDTYVPGVAQGMNIRVGRFISLPDIEAQLAPDNYMFSHSLLYAYDPYTQIGVVDSIKLNKNWTVQFGLTGGNDTMPGTQGSKLSPLVCAQWINNANSDSIYGCANTINGANYAYNNVNQWVATWSHRFTQTLNNAVEAWYMKENNVPVCTGQVGSDGPATPNGCLNSAFFTDPSKRFKTSEIAVVDYLNWQFSSKDSVSFRLEYMDDRQGQRTGTPARYWGEAVSWTHFFNQSLIFRPEINRYTASSPAFNGGTKRIQTMVAADLIVRF</sequence>
<dbReference type="InterPro" id="IPR011486">
    <property type="entry name" value="BBP2"/>
</dbReference>
<evidence type="ECO:0000256" key="2">
    <source>
        <dbReference type="SAM" id="SignalP"/>
    </source>
</evidence>
<name>A0A7M2H664_9BURK</name>
<proteinExistence type="predicted"/>
<reference evidence="3 4" key="1">
    <citation type="submission" date="2020-10" db="EMBL/GenBank/DDBJ databases">
        <title>Complete genome sequence of Cupriavidus basilensis CCUG 49340T.</title>
        <authorList>
            <person name="Salva-Serra F."/>
            <person name="Donoso R.A."/>
            <person name="Cho K.H."/>
            <person name="Yoo J.A."/>
            <person name="Lee K."/>
            <person name="Yoon S.-H."/>
            <person name="Perez-Pantoja D."/>
            <person name="Moore E.R.B."/>
        </authorList>
    </citation>
    <scope>NUCLEOTIDE SEQUENCE [LARGE SCALE GENOMIC DNA]</scope>
    <source>
        <strain evidence="4">CCUG 49340</strain>
    </source>
</reference>
<protein>
    <submittedName>
        <fullName evidence="3">Outer membrane beta-barrel protein</fullName>
    </submittedName>
</protein>
<dbReference type="AlphaFoldDB" id="A0A7M2H664"/>